<keyword evidence="5" id="KW-0472">Membrane</keyword>
<dbReference type="EMBL" id="MHRQ01000012">
    <property type="protein sequence ID" value="OHA27086.1"/>
    <property type="molecule type" value="Genomic_DNA"/>
</dbReference>
<keyword evidence="3" id="KW-0813">Transport</keyword>
<evidence type="ECO:0000313" key="9">
    <source>
        <dbReference type="Proteomes" id="UP000177565"/>
    </source>
</evidence>
<name>A0A1G2MTA5_9BACT</name>
<accession>A0A1G2MTA5</accession>
<dbReference type="GO" id="GO:0046933">
    <property type="term" value="F:proton-transporting ATP synthase activity, rotational mechanism"/>
    <property type="evidence" value="ECO:0007669"/>
    <property type="project" value="InterPro"/>
</dbReference>
<dbReference type="InterPro" id="IPR020546">
    <property type="entry name" value="ATP_synth_F1_dsu/esu_N"/>
</dbReference>
<feature type="domain" description="ATP synthase F1 complex delta/epsilon subunit N-terminal" evidence="7">
    <location>
        <begin position="1"/>
        <end position="77"/>
    </location>
</feature>
<dbReference type="AlphaFoldDB" id="A0A1G2MTA5"/>
<dbReference type="Proteomes" id="UP000177565">
    <property type="component" value="Unassembled WGS sequence"/>
</dbReference>
<keyword evidence="6" id="KW-0066">ATP synthesis</keyword>
<evidence type="ECO:0000259" key="7">
    <source>
        <dbReference type="Pfam" id="PF02823"/>
    </source>
</evidence>
<evidence type="ECO:0000256" key="6">
    <source>
        <dbReference type="ARBA" id="ARBA00023196"/>
    </source>
</evidence>
<keyword evidence="4" id="KW-0406">Ion transport</keyword>
<dbReference type="GO" id="GO:0012505">
    <property type="term" value="C:endomembrane system"/>
    <property type="evidence" value="ECO:0007669"/>
    <property type="project" value="UniProtKB-SubCell"/>
</dbReference>
<gene>
    <name evidence="8" type="ORF">A3C06_01135</name>
</gene>
<comment type="subcellular location">
    <subcellularLocation>
        <location evidence="1">Endomembrane system</location>
        <topology evidence="1">Peripheral membrane protein</topology>
    </subcellularLocation>
</comment>
<dbReference type="Gene3D" id="2.60.15.10">
    <property type="entry name" value="F0F1 ATP synthase delta/epsilon subunit, N-terminal"/>
    <property type="match status" value="1"/>
</dbReference>
<evidence type="ECO:0000256" key="2">
    <source>
        <dbReference type="ARBA" id="ARBA00005712"/>
    </source>
</evidence>
<reference evidence="8 9" key="1">
    <citation type="journal article" date="2016" name="Nat. Commun.">
        <title>Thousands of microbial genomes shed light on interconnected biogeochemical processes in an aquifer system.</title>
        <authorList>
            <person name="Anantharaman K."/>
            <person name="Brown C.T."/>
            <person name="Hug L.A."/>
            <person name="Sharon I."/>
            <person name="Castelle C.J."/>
            <person name="Probst A.J."/>
            <person name="Thomas B.C."/>
            <person name="Singh A."/>
            <person name="Wilkins M.J."/>
            <person name="Karaoz U."/>
            <person name="Brodie E.L."/>
            <person name="Williams K.H."/>
            <person name="Hubbard S.S."/>
            <person name="Banfield J.F."/>
        </authorList>
    </citation>
    <scope>NUCLEOTIDE SEQUENCE [LARGE SCALE GENOMIC DNA]</scope>
</reference>
<organism evidence="8 9">
    <name type="scientific">Candidatus Taylorbacteria bacterium RIFCSPHIGHO2_02_FULL_46_13</name>
    <dbReference type="NCBI Taxonomy" id="1802312"/>
    <lineage>
        <taxon>Bacteria</taxon>
        <taxon>Candidatus Tayloriibacteriota</taxon>
    </lineage>
</organism>
<dbReference type="InterPro" id="IPR001469">
    <property type="entry name" value="ATP_synth_F1_dsu/esu"/>
</dbReference>
<evidence type="ECO:0000313" key="8">
    <source>
        <dbReference type="EMBL" id="OHA27086.1"/>
    </source>
</evidence>
<dbReference type="InterPro" id="IPR036771">
    <property type="entry name" value="ATPsynth_dsu/esu_N"/>
</dbReference>
<comment type="similarity">
    <text evidence="2">Belongs to the ATPase epsilon chain family.</text>
</comment>
<comment type="caution">
    <text evidence="8">The sequence shown here is derived from an EMBL/GenBank/DDBJ whole genome shotgun (WGS) entry which is preliminary data.</text>
</comment>
<dbReference type="SUPFAM" id="SSF51344">
    <property type="entry name" value="Epsilon subunit of F1F0-ATP synthase N-terminal domain"/>
    <property type="match status" value="1"/>
</dbReference>
<dbReference type="Pfam" id="PF02823">
    <property type="entry name" value="ATP-synt_DE_N"/>
    <property type="match status" value="1"/>
</dbReference>
<dbReference type="STRING" id="1802312.A3C06_01135"/>
<protein>
    <recommendedName>
        <fullName evidence="7">ATP synthase F1 complex delta/epsilon subunit N-terminal domain-containing protein</fullName>
    </recommendedName>
</protein>
<evidence type="ECO:0000256" key="3">
    <source>
        <dbReference type="ARBA" id="ARBA00022448"/>
    </source>
</evidence>
<evidence type="ECO:0000256" key="4">
    <source>
        <dbReference type="ARBA" id="ARBA00023065"/>
    </source>
</evidence>
<keyword evidence="6" id="KW-0139">CF(1)</keyword>
<evidence type="ECO:0000256" key="5">
    <source>
        <dbReference type="ARBA" id="ARBA00023136"/>
    </source>
</evidence>
<dbReference type="CDD" id="cd12152">
    <property type="entry name" value="F1-ATPase_delta"/>
    <property type="match status" value="1"/>
</dbReference>
<sequence length="77" mass="8385">MHLYIYSLDKTLFEGETNSVILPSQDGEIGVLPHHEPLVTALRKGVVAVGDGEEKKNFEIEGGFAYTDGARLIVLAD</sequence>
<proteinExistence type="inferred from homology"/>
<dbReference type="GO" id="GO:0045259">
    <property type="term" value="C:proton-transporting ATP synthase complex"/>
    <property type="evidence" value="ECO:0007669"/>
    <property type="project" value="UniProtKB-KW"/>
</dbReference>
<evidence type="ECO:0000256" key="1">
    <source>
        <dbReference type="ARBA" id="ARBA00004184"/>
    </source>
</evidence>